<comment type="caution">
    <text evidence="1">The sequence shown here is derived from an EMBL/GenBank/DDBJ whole genome shotgun (WGS) entry which is preliminary data.</text>
</comment>
<sequence>MGSRVGGLGTASLPADKALAGCLAFWTVSRLSEDTDSADIVSSWAKKKKSICSQGYPNGQCKSEAGFMISAAPG</sequence>
<gene>
    <name evidence="1" type="ORF">NQ317_016292</name>
</gene>
<dbReference type="Proteomes" id="UP001162164">
    <property type="component" value="Unassembled WGS sequence"/>
</dbReference>
<dbReference type="EMBL" id="JAPWTJ010002580">
    <property type="protein sequence ID" value="KAJ8965590.1"/>
    <property type="molecule type" value="Genomic_DNA"/>
</dbReference>
<proteinExistence type="predicted"/>
<protein>
    <submittedName>
        <fullName evidence="1">Uncharacterized protein</fullName>
    </submittedName>
</protein>
<name>A0ABQ9IUL2_9CUCU</name>
<organism evidence="1 2">
    <name type="scientific">Molorchus minor</name>
    <dbReference type="NCBI Taxonomy" id="1323400"/>
    <lineage>
        <taxon>Eukaryota</taxon>
        <taxon>Metazoa</taxon>
        <taxon>Ecdysozoa</taxon>
        <taxon>Arthropoda</taxon>
        <taxon>Hexapoda</taxon>
        <taxon>Insecta</taxon>
        <taxon>Pterygota</taxon>
        <taxon>Neoptera</taxon>
        <taxon>Endopterygota</taxon>
        <taxon>Coleoptera</taxon>
        <taxon>Polyphaga</taxon>
        <taxon>Cucujiformia</taxon>
        <taxon>Chrysomeloidea</taxon>
        <taxon>Cerambycidae</taxon>
        <taxon>Lamiinae</taxon>
        <taxon>Monochamini</taxon>
        <taxon>Molorchus</taxon>
    </lineage>
</organism>
<accession>A0ABQ9IUL2</accession>
<evidence type="ECO:0000313" key="1">
    <source>
        <dbReference type="EMBL" id="KAJ8965590.1"/>
    </source>
</evidence>
<evidence type="ECO:0000313" key="2">
    <source>
        <dbReference type="Proteomes" id="UP001162164"/>
    </source>
</evidence>
<keyword evidence="2" id="KW-1185">Reference proteome</keyword>
<reference evidence="1" key="1">
    <citation type="journal article" date="2023" name="Insect Mol. Biol.">
        <title>Genome sequencing provides insights into the evolution of gene families encoding plant cell wall-degrading enzymes in longhorned beetles.</title>
        <authorList>
            <person name="Shin N.R."/>
            <person name="Okamura Y."/>
            <person name="Kirsch R."/>
            <person name="Pauchet Y."/>
        </authorList>
    </citation>
    <scope>NUCLEOTIDE SEQUENCE</scope>
    <source>
        <strain evidence="1">MMC_N1</strain>
    </source>
</reference>